<accession>A0A179FT13</accession>
<dbReference type="OrthoDB" id="4865224at2759"/>
<dbReference type="Proteomes" id="UP000078397">
    <property type="component" value="Unassembled WGS sequence"/>
</dbReference>
<dbReference type="AlphaFoldDB" id="A0A179FT13"/>
<name>A0A179FT13_METCM</name>
<feature type="signal peptide" evidence="2">
    <location>
        <begin position="1"/>
        <end position="20"/>
    </location>
</feature>
<dbReference type="InterPro" id="IPR012677">
    <property type="entry name" value="Nucleotide-bd_a/b_plait_sf"/>
</dbReference>
<comment type="caution">
    <text evidence="3">The sequence shown here is derived from an EMBL/GenBank/DDBJ whole genome shotgun (WGS) entry which is preliminary data.</text>
</comment>
<protein>
    <submittedName>
        <fullName evidence="3">Nucleotide-binding, alpha-beta plait</fullName>
    </submittedName>
</protein>
<evidence type="ECO:0000313" key="3">
    <source>
        <dbReference type="EMBL" id="OAQ68752.2"/>
    </source>
</evidence>
<reference evidence="3 4" key="1">
    <citation type="journal article" date="2016" name="PLoS Pathog.">
        <title>Biosynthesis of antibiotic leucinostatins in bio-control fungus Purpureocillium lilacinum and their inhibition on phytophthora revealed by genome mining.</title>
        <authorList>
            <person name="Wang G."/>
            <person name="Liu Z."/>
            <person name="Lin R."/>
            <person name="Li E."/>
            <person name="Mao Z."/>
            <person name="Ling J."/>
            <person name="Yang Y."/>
            <person name="Yin W.B."/>
            <person name="Xie B."/>
        </authorList>
    </citation>
    <scope>NUCLEOTIDE SEQUENCE [LARGE SCALE GENOMIC DNA]</scope>
    <source>
        <strain evidence="3">170</strain>
    </source>
</reference>
<evidence type="ECO:0000256" key="2">
    <source>
        <dbReference type="SAM" id="SignalP"/>
    </source>
</evidence>
<dbReference type="KEGG" id="pchm:VFPPC_13732"/>
<feature type="chain" id="PRO_5012542936" evidence="2">
    <location>
        <begin position="21"/>
        <end position="815"/>
    </location>
</feature>
<keyword evidence="4" id="KW-1185">Reference proteome</keyword>
<organism evidence="3 4">
    <name type="scientific">Pochonia chlamydosporia 170</name>
    <dbReference type="NCBI Taxonomy" id="1380566"/>
    <lineage>
        <taxon>Eukaryota</taxon>
        <taxon>Fungi</taxon>
        <taxon>Dikarya</taxon>
        <taxon>Ascomycota</taxon>
        <taxon>Pezizomycotina</taxon>
        <taxon>Sordariomycetes</taxon>
        <taxon>Hypocreomycetidae</taxon>
        <taxon>Hypocreales</taxon>
        <taxon>Clavicipitaceae</taxon>
        <taxon>Pochonia</taxon>
    </lineage>
</organism>
<gene>
    <name evidence="3" type="ORF">VFPPC_13732</name>
</gene>
<dbReference type="GO" id="GO:0003676">
    <property type="term" value="F:nucleic acid binding"/>
    <property type="evidence" value="ECO:0007669"/>
    <property type="project" value="InterPro"/>
</dbReference>
<sequence length="815" mass="90681">MQLSILCSAVLAIVTSKALAAEQPNVSASQSLELLNNLVTELGATGDVRVKLENETPALDAENVIPFHNSLNVAFTRILETFPQKTGDISVGPFTHKQESALCALMPKIADAGHHATDTLLTLPTFHNDRDAYRAEFTLGLTLENLSYQFNMLYWSFHDSGAATKCDRQAQRNSTIRHWLEASHGADGLRSMPPRPPSPEDAPRASPILLKKAGRGISHEYSAECDESLRNMHLGDLTHLSACFFDMDVILQRTSRDLNQFCSRIDTAAELITKNKELPGSDILAALKATSPILTNIINANTSEISGFMEMLSGMRQTMEGNKPSIANDGASFWTPPIDAGAWKIAPSYDDPFMIAEEEQRVPIYETPAWGMAPEDETSASCPNEASLTTSVQSYPASLENHYILRYHDDIQDIYSPCIYMPRSTSFSNPESQSRRVVLNNLPADSTVAQVLKSIRCYGGIMSIVMTKSLCKTNNGQKCALIEFVYPEAAAAITSHFQYHRPTFLDNKGTKHQPEAYLIPTPSYFHTEINHYLLDRGCTRALCLPNFPEEAIWQLLCIIGLKHITDAQLSYGNDLTLEFTSLFEADRAERLIRCGHTNIEYNATQNEMRNVPDSSQGTMQDIHDSSGVIQYVDPNTLTTTWNRSPYNTYPPTATAEVKAIVPGDTKPTREEVLAEYFSIDPSEVGSYLEDRKAFQDTTYKIIGSNITLTRHKWSWNISAEDHMKLLMANTLHDPEWANDWDEYFAAAGAPNLRTWEEYGKLAMHRRECAAKQGLEEGTVPVCTGCEFGCVGLKNVPVAGFIKDFFVLKRPAPTED</sequence>
<feature type="region of interest" description="Disordered" evidence="1">
    <location>
        <begin position="185"/>
        <end position="204"/>
    </location>
</feature>
<evidence type="ECO:0000313" key="4">
    <source>
        <dbReference type="Proteomes" id="UP000078397"/>
    </source>
</evidence>
<evidence type="ECO:0000256" key="1">
    <source>
        <dbReference type="SAM" id="MobiDB-lite"/>
    </source>
</evidence>
<dbReference type="EMBL" id="LSBJ02000003">
    <property type="protein sequence ID" value="OAQ68752.2"/>
    <property type="molecule type" value="Genomic_DNA"/>
</dbReference>
<dbReference type="SUPFAM" id="SSF54928">
    <property type="entry name" value="RNA-binding domain, RBD"/>
    <property type="match status" value="1"/>
</dbReference>
<dbReference type="GeneID" id="28855498"/>
<dbReference type="Gene3D" id="3.30.70.330">
    <property type="match status" value="1"/>
</dbReference>
<keyword evidence="2" id="KW-0732">Signal</keyword>
<dbReference type="RefSeq" id="XP_022284500.1">
    <property type="nucleotide sequence ID" value="XM_022428888.1"/>
</dbReference>
<proteinExistence type="predicted"/>
<dbReference type="InterPro" id="IPR035979">
    <property type="entry name" value="RBD_domain_sf"/>
</dbReference>